<accession>A0A540MV59</accession>
<comment type="caution">
    <text evidence="1">The sequence shown here is derived from an EMBL/GenBank/DDBJ whole genome shotgun (WGS) entry which is preliminary data.</text>
</comment>
<organism evidence="1 2">
    <name type="scientific">Malus baccata</name>
    <name type="common">Siberian crab apple</name>
    <name type="synonym">Pyrus baccata</name>
    <dbReference type="NCBI Taxonomy" id="106549"/>
    <lineage>
        <taxon>Eukaryota</taxon>
        <taxon>Viridiplantae</taxon>
        <taxon>Streptophyta</taxon>
        <taxon>Embryophyta</taxon>
        <taxon>Tracheophyta</taxon>
        <taxon>Spermatophyta</taxon>
        <taxon>Magnoliopsida</taxon>
        <taxon>eudicotyledons</taxon>
        <taxon>Gunneridae</taxon>
        <taxon>Pentapetalae</taxon>
        <taxon>rosids</taxon>
        <taxon>fabids</taxon>
        <taxon>Rosales</taxon>
        <taxon>Rosaceae</taxon>
        <taxon>Amygdaloideae</taxon>
        <taxon>Maleae</taxon>
        <taxon>Malus</taxon>
    </lineage>
</organism>
<proteinExistence type="predicted"/>
<evidence type="ECO:0000313" key="2">
    <source>
        <dbReference type="Proteomes" id="UP000315295"/>
    </source>
</evidence>
<reference evidence="1 2" key="1">
    <citation type="journal article" date="2019" name="G3 (Bethesda)">
        <title>Sequencing of a Wild Apple (Malus baccata) Genome Unravels the Differences Between Cultivated and Wild Apple Species Regarding Disease Resistance and Cold Tolerance.</title>
        <authorList>
            <person name="Chen X."/>
        </authorList>
    </citation>
    <scope>NUCLEOTIDE SEQUENCE [LARGE SCALE GENOMIC DNA]</scope>
    <source>
        <strain evidence="2">cv. Shandingzi</strain>
        <tissue evidence="1">Leaves</tissue>
    </source>
</reference>
<keyword evidence="2" id="KW-1185">Reference proteome</keyword>
<protein>
    <submittedName>
        <fullName evidence="1">Uncharacterized protein</fullName>
    </submittedName>
</protein>
<dbReference type="AlphaFoldDB" id="A0A540MV59"/>
<dbReference type="EMBL" id="VIEB01000181">
    <property type="protein sequence ID" value="TQE02123.1"/>
    <property type="molecule type" value="Genomic_DNA"/>
</dbReference>
<name>A0A540MV59_MALBA</name>
<sequence length="51" mass="6288">MPEEMKKMVCHHLSINSNFDNMDEKMTTYIDEQFVTVYKQWKSDLHKFFEL</sequence>
<gene>
    <name evidence="1" type="ORF">C1H46_012251</name>
</gene>
<evidence type="ECO:0000313" key="1">
    <source>
        <dbReference type="EMBL" id="TQE02123.1"/>
    </source>
</evidence>
<dbReference type="Proteomes" id="UP000315295">
    <property type="component" value="Unassembled WGS sequence"/>
</dbReference>